<evidence type="ECO:0000313" key="14">
    <source>
        <dbReference type="Proteomes" id="UP001152484"/>
    </source>
</evidence>
<feature type="domain" description="Homeobox" evidence="12">
    <location>
        <begin position="69"/>
        <end position="129"/>
    </location>
</feature>
<dbReference type="InterPro" id="IPR003106">
    <property type="entry name" value="Leu_zip_homeo"/>
</dbReference>
<evidence type="ECO:0000259" key="12">
    <source>
        <dbReference type="PROSITE" id="PS50071"/>
    </source>
</evidence>
<proteinExistence type="inferred from homology"/>
<keyword evidence="5 10" id="KW-0804">Transcription</keyword>
<dbReference type="GO" id="GO:0000976">
    <property type="term" value="F:transcription cis-regulatory region binding"/>
    <property type="evidence" value="ECO:0007669"/>
    <property type="project" value="UniProtKB-ARBA"/>
</dbReference>
<dbReference type="PANTHER" id="PTHR24326">
    <property type="entry name" value="HOMEOBOX-LEUCINE ZIPPER PROTEIN"/>
    <property type="match status" value="1"/>
</dbReference>
<gene>
    <name evidence="13" type="ORF">CEURO_LOCUS12205</name>
</gene>
<dbReference type="GO" id="GO:0045893">
    <property type="term" value="P:positive regulation of DNA-templated transcription"/>
    <property type="evidence" value="ECO:0007669"/>
    <property type="project" value="TreeGrafter"/>
</dbReference>
<keyword evidence="14" id="KW-1185">Reference proteome</keyword>
<dbReference type="PANTHER" id="PTHR24326:SF606">
    <property type="entry name" value="HOMEOBOX-LEUCINE ZIPPER PROTEIN ATHB-54"/>
    <property type="match status" value="1"/>
</dbReference>
<feature type="DNA-binding region" description="Homeobox" evidence="8">
    <location>
        <begin position="71"/>
        <end position="130"/>
    </location>
</feature>
<evidence type="ECO:0000256" key="2">
    <source>
        <dbReference type="ARBA" id="ARBA00023015"/>
    </source>
</evidence>
<dbReference type="SUPFAM" id="SSF46689">
    <property type="entry name" value="Homeodomain-like"/>
    <property type="match status" value="1"/>
</dbReference>
<keyword evidence="4 8" id="KW-0371">Homeobox</keyword>
<dbReference type="InterPro" id="IPR017970">
    <property type="entry name" value="Homeobox_CS"/>
</dbReference>
<dbReference type="InterPro" id="IPR001356">
    <property type="entry name" value="HD"/>
</dbReference>
<organism evidence="13 14">
    <name type="scientific">Cuscuta europaea</name>
    <name type="common">European dodder</name>
    <dbReference type="NCBI Taxonomy" id="41803"/>
    <lineage>
        <taxon>Eukaryota</taxon>
        <taxon>Viridiplantae</taxon>
        <taxon>Streptophyta</taxon>
        <taxon>Embryophyta</taxon>
        <taxon>Tracheophyta</taxon>
        <taxon>Spermatophyta</taxon>
        <taxon>Magnoliopsida</taxon>
        <taxon>eudicotyledons</taxon>
        <taxon>Gunneridae</taxon>
        <taxon>Pentapetalae</taxon>
        <taxon>asterids</taxon>
        <taxon>lamiids</taxon>
        <taxon>Solanales</taxon>
        <taxon>Convolvulaceae</taxon>
        <taxon>Cuscuteae</taxon>
        <taxon>Cuscuta</taxon>
        <taxon>Cuscuta subgen. Cuscuta</taxon>
    </lineage>
</organism>
<evidence type="ECO:0000256" key="11">
    <source>
        <dbReference type="SAM" id="MobiDB-lite"/>
    </source>
</evidence>
<dbReference type="Pfam" id="PF02183">
    <property type="entry name" value="HALZ"/>
    <property type="match status" value="1"/>
</dbReference>
<accession>A0A9P0Z816</accession>
<comment type="subcellular location">
    <subcellularLocation>
        <location evidence="1 8 9">Nucleus</location>
    </subcellularLocation>
</comment>
<evidence type="ECO:0000256" key="8">
    <source>
        <dbReference type="PROSITE-ProRule" id="PRU00108"/>
    </source>
</evidence>
<evidence type="ECO:0000256" key="6">
    <source>
        <dbReference type="ARBA" id="ARBA00023242"/>
    </source>
</evidence>
<dbReference type="OrthoDB" id="6159439at2759"/>
<comment type="caution">
    <text evidence="13">The sequence shown here is derived from an EMBL/GenBank/DDBJ whole genome shotgun (WGS) entry which is preliminary data.</text>
</comment>
<evidence type="ECO:0000256" key="3">
    <source>
        <dbReference type="ARBA" id="ARBA00023125"/>
    </source>
</evidence>
<evidence type="ECO:0000256" key="1">
    <source>
        <dbReference type="ARBA" id="ARBA00004123"/>
    </source>
</evidence>
<dbReference type="PROSITE" id="PS00027">
    <property type="entry name" value="HOMEOBOX_1"/>
    <property type="match status" value="1"/>
</dbReference>
<evidence type="ECO:0000256" key="7">
    <source>
        <dbReference type="ARBA" id="ARBA00025748"/>
    </source>
</evidence>
<dbReference type="EMBL" id="CAMAPE010000030">
    <property type="protein sequence ID" value="CAH9093071.1"/>
    <property type="molecule type" value="Genomic_DNA"/>
</dbReference>
<sequence>MEGGKMSSSSSNNRGLLLPSDRFPSPSGVLDSFWVPNSNPSFQASATMVNFNDSPQEMEHSNEDYTGCFLQPEKKRRLSPEQVHFLEQSFEVENRLEPERKVQLAKELGLHPRQVAIWFQNRRARYKTKHIEKEYDSLKTSFNQLKADFDSLSLENEKLRNEVQVLTEKMESKEKGKAKRETSEPVVNRNGRKAQLEEQIHSRNSQNGVSSPIVMCKQEDAASSAKSDVFDSDSPVYTDGIHSSFPADSSHVLDSDFSRSLFPKLQEEEEEEEEYHSLQMPPNASGLGYSIEDQMTTWFWS</sequence>
<protein>
    <recommendedName>
        <fullName evidence="10">Homeobox-leucine zipper protein</fullName>
    </recommendedName>
    <alternativeName>
        <fullName evidence="10">HD-ZIP protein</fullName>
    </alternativeName>
    <alternativeName>
        <fullName evidence="10">Homeodomain transcription factor</fullName>
    </alternativeName>
</protein>
<evidence type="ECO:0000313" key="13">
    <source>
        <dbReference type="EMBL" id="CAH9093071.1"/>
    </source>
</evidence>
<evidence type="ECO:0000256" key="10">
    <source>
        <dbReference type="RuleBase" id="RU369038"/>
    </source>
</evidence>
<feature type="region of interest" description="Disordered" evidence="11">
    <location>
        <begin position="261"/>
        <end position="287"/>
    </location>
</feature>
<dbReference type="SMART" id="SM00389">
    <property type="entry name" value="HOX"/>
    <property type="match status" value="1"/>
</dbReference>
<dbReference type="GO" id="GO:0005634">
    <property type="term" value="C:nucleus"/>
    <property type="evidence" value="ECO:0007669"/>
    <property type="project" value="UniProtKB-SubCell"/>
</dbReference>
<evidence type="ECO:0000256" key="4">
    <source>
        <dbReference type="ARBA" id="ARBA00023155"/>
    </source>
</evidence>
<dbReference type="Pfam" id="PF00046">
    <property type="entry name" value="Homeodomain"/>
    <property type="match status" value="1"/>
</dbReference>
<dbReference type="PRINTS" id="PR00031">
    <property type="entry name" value="HTHREPRESSR"/>
</dbReference>
<keyword evidence="6 8" id="KW-0539">Nucleus</keyword>
<evidence type="ECO:0000256" key="5">
    <source>
        <dbReference type="ARBA" id="ARBA00023163"/>
    </source>
</evidence>
<dbReference type="Proteomes" id="UP001152484">
    <property type="component" value="Unassembled WGS sequence"/>
</dbReference>
<feature type="region of interest" description="Disordered" evidence="11">
    <location>
        <begin position="1"/>
        <end position="21"/>
    </location>
</feature>
<comment type="function">
    <text evidence="10">Transcription factor.</text>
</comment>
<feature type="region of interest" description="Disordered" evidence="11">
    <location>
        <begin position="167"/>
        <end position="212"/>
    </location>
</feature>
<dbReference type="InterPro" id="IPR009057">
    <property type="entry name" value="Homeodomain-like_sf"/>
</dbReference>
<keyword evidence="2 10" id="KW-0805">Transcription regulation</keyword>
<dbReference type="InterPro" id="IPR000047">
    <property type="entry name" value="HTH_motif"/>
</dbReference>
<dbReference type="Gene3D" id="1.10.10.60">
    <property type="entry name" value="Homeodomain-like"/>
    <property type="match status" value="1"/>
</dbReference>
<comment type="similarity">
    <text evidence="7 10">Belongs to the HD-ZIP homeobox family. Class I subfamily.</text>
</comment>
<dbReference type="InterPro" id="IPR045224">
    <property type="entry name" value="HDZip_class_I_plant"/>
</dbReference>
<name>A0A9P0Z816_CUSEU</name>
<evidence type="ECO:0000256" key="9">
    <source>
        <dbReference type="RuleBase" id="RU000682"/>
    </source>
</evidence>
<dbReference type="AlphaFoldDB" id="A0A9P0Z816"/>
<dbReference type="GO" id="GO:0000981">
    <property type="term" value="F:DNA-binding transcription factor activity, RNA polymerase II-specific"/>
    <property type="evidence" value="ECO:0007669"/>
    <property type="project" value="UniProtKB-UniRule"/>
</dbReference>
<keyword evidence="3 8" id="KW-0238">DNA-binding</keyword>
<dbReference type="CDD" id="cd00086">
    <property type="entry name" value="homeodomain"/>
    <property type="match status" value="1"/>
</dbReference>
<dbReference type="FunFam" id="1.10.10.60:FF:000144">
    <property type="entry name" value="homeobox-leucine zipper protein ATHB-6-like"/>
    <property type="match status" value="1"/>
</dbReference>
<feature type="compositionally biased region" description="Basic and acidic residues" evidence="11">
    <location>
        <begin position="168"/>
        <end position="183"/>
    </location>
</feature>
<reference evidence="13" key="1">
    <citation type="submission" date="2022-07" db="EMBL/GenBank/DDBJ databases">
        <authorList>
            <person name="Macas J."/>
            <person name="Novak P."/>
            <person name="Neumann P."/>
        </authorList>
    </citation>
    <scope>NUCLEOTIDE SEQUENCE</scope>
</reference>
<dbReference type="PROSITE" id="PS50071">
    <property type="entry name" value="HOMEOBOX_2"/>
    <property type="match status" value="1"/>
</dbReference>